<comment type="caution">
    <text evidence="1">The sequence shown here is derived from an EMBL/GenBank/DDBJ whole genome shotgun (WGS) entry which is preliminary data.</text>
</comment>
<organism evidence="1">
    <name type="scientific">Candidatus Caldatribacterium californiense</name>
    <dbReference type="NCBI Taxonomy" id="1454726"/>
    <lineage>
        <taxon>Bacteria</taxon>
        <taxon>Pseudomonadati</taxon>
        <taxon>Atribacterota</taxon>
        <taxon>Atribacteria</taxon>
        <taxon>Atribacterales</taxon>
        <taxon>Candidatus Caldatribacteriaceae</taxon>
        <taxon>Candidatus Caldatribacterium</taxon>
    </lineage>
</organism>
<protein>
    <submittedName>
        <fullName evidence="1">Uncharacterized protein</fullName>
    </submittedName>
</protein>
<sequence length="224" mass="24870">MRKRFWAFVAATALAAVLGVSCVSLKGVTKLTYRVEVRQGQSVQQGTLAIAFTPSGGDWSISVHYKLDGEEFSTTLTTQGETREEALFSTLLMHPSLGALLGPIMAAQGVYLSLAGVTQGQPEVGFLWRSRDAEGREMEISIPSSEQRFGREAIWIVVKVAEEVTTRLLMEKQSLIPLVVDFAEDQQKFYCEAQEVQWQENNAEEKDDYETGLPLWTKATCQAL</sequence>
<proteinExistence type="predicted"/>
<dbReference type="PROSITE" id="PS51257">
    <property type="entry name" value="PROKAR_LIPOPROTEIN"/>
    <property type="match status" value="1"/>
</dbReference>
<reference evidence="1" key="1">
    <citation type="journal article" date="2020" name="mSystems">
        <title>Genome- and Community-Level Interaction Insights into Carbon Utilization and Element Cycling Functions of Hydrothermarchaeota in Hydrothermal Sediment.</title>
        <authorList>
            <person name="Zhou Z."/>
            <person name="Liu Y."/>
            <person name="Xu W."/>
            <person name="Pan J."/>
            <person name="Luo Z.H."/>
            <person name="Li M."/>
        </authorList>
    </citation>
    <scope>NUCLEOTIDE SEQUENCE [LARGE SCALE GENOMIC DNA]</scope>
    <source>
        <strain evidence="1">SpSt-747</strain>
    </source>
</reference>
<accession>A0A7V3YHC8</accession>
<name>A0A7V3YHC8_9BACT</name>
<dbReference type="EMBL" id="DTFV01000114">
    <property type="protein sequence ID" value="HGI31157.1"/>
    <property type="molecule type" value="Genomic_DNA"/>
</dbReference>
<dbReference type="AlphaFoldDB" id="A0A7V3YHC8"/>
<evidence type="ECO:0000313" key="1">
    <source>
        <dbReference type="EMBL" id="HGI31157.1"/>
    </source>
</evidence>
<gene>
    <name evidence="1" type="ORF">ENV30_07645</name>
</gene>